<keyword evidence="5" id="KW-0732">Signal</keyword>
<dbReference type="InterPro" id="IPR012910">
    <property type="entry name" value="Plug_dom"/>
</dbReference>
<sequence length="880" mass="99236">MKYIIKVFLFLLIFSISYSDVRGKLTGKVTDQNKNPIIGANVLLVGTNLGAATDFEGRYIILNIPPGIYDVRISSIGYKTKIVQGVKISAGQTTFLDETLEETVIELGQEIVVTAEKPIVDIRQTSSVAILDKNEISVLPVQELADIINLQTGVVDGHFRGGRLGEVQFQLDGVSINNPFTNMTNLKIDRSLIEEVQIVSGTFDAEYGQAMSGVVNVILRSGKEDKFEWNAEVYGGDYYSPDRKKYYPYIDKFNPASIQNFQLNLSGPTFIPATVFLINLRKYYNEGYLYGERRFLPTDTSNLEKKIFRPTGDGKLVPLSYTDEWSGHFKITNKSLRNIQISYQAVWDKIKGKTYNHAFRLNPEGVKTQKTTSFIHGFELTHTVNPNFFYIFNLRQNYFKYTDYVYEDVFDPRYLQAGRPVSDPNYEYGAVIQGVDLSRFLQETNSYIAKLSITDQILKNHLIKAGFEFQIAKIKFGPPGVIVESNVEGKQVLLPKIEGPEVPGVRTYHPRWLSAYIQDKVEFPWLLLRAGVRFEFFDANAKIPSDLQNPANSITGAPESKLIPTKKKIAIAPRVGVSFPIASETAVYFSYGHFYQLPALNYLFSNSDYSVLKDLQAGGISYGVMGNPDLKPEFTTQYEFGFKTQFNRNFGVDMSLYYKDIRQLLGVEFVSTYTAAEYARFTNVDFGNVAGFVIAIDYKTGAFSFSLDYTYQIAMGNSSDPRETAIRAEAGEDPRPRLIPLNWDQRHTLNTFIIFQKPNNWSLTGIIKFGSGQPYTPTIGTTFGANLETNSARKKSYVLADIRAEKNLKILGTNVNAFIRIFNLLGTRFVNGFVFTDTGSPDYSLTPAKDAATLIDPSRYYQPRRIEIGLNFNGSFLVKK</sequence>
<evidence type="ECO:0000256" key="8">
    <source>
        <dbReference type="ARBA" id="ARBA00023170"/>
    </source>
</evidence>
<dbReference type="Proteomes" id="UP000243105">
    <property type="component" value="Unassembled WGS sequence"/>
</dbReference>
<comment type="caution">
    <text evidence="14">The sequence shown here is derived from an EMBL/GenBank/DDBJ whole genome shotgun (WGS) entry which is preliminary data.</text>
</comment>
<keyword evidence="3 10" id="KW-1134">Transmembrane beta strand</keyword>
<dbReference type="Gene3D" id="2.40.170.20">
    <property type="entry name" value="TonB-dependent receptor, beta-barrel domain"/>
    <property type="match status" value="1"/>
</dbReference>
<dbReference type="InterPro" id="IPR039426">
    <property type="entry name" value="TonB-dep_rcpt-like"/>
</dbReference>
<gene>
    <name evidence="14" type="ORF">JGI25_00532</name>
</gene>
<dbReference type="Gene3D" id="2.60.40.1120">
    <property type="entry name" value="Carboxypeptidase-like, regulatory domain"/>
    <property type="match status" value="1"/>
</dbReference>
<reference evidence="14 15" key="1">
    <citation type="submission" date="2015-11" db="EMBL/GenBank/DDBJ databases">
        <authorList>
            <person name="Varghese N."/>
        </authorList>
    </citation>
    <scope>NUCLEOTIDE SEQUENCE [LARGE SCALE GENOMIC DNA]</scope>
    <source>
        <strain evidence="14 15">JGI-25</strain>
    </source>
</reference>
<feature type="domain" description="TonB-dependent receptor plug" evidence="13">
    <location>
        <begin position="124"/>
        <end position="214"/>
    </location>
</feature>
<accession>A0A916LJV6</accession>
<keyword evidence="2 10" id="KW-0813">Transport</keyword>
<evidence type="ECO:0000259" key="12">
    <source>
        <dbReference type="Pfam" id="PF00593"/>
    </source>
</evidence>
<evidence type="ECO:0000256" key="4">
    <source>
        <dbReference type="ARBA" id="ARBA00022692"/>
    </source>
</evidence>
<dbReference type="InterPro" id="IPR008969">
    <property type="entry name" value="CarboxyPept-like_regulatory"/>
</dbReference>
<comment type="subcellular location">
    <subcellularLocation>
        <location evidence="1 10">Cell outer membrane</location>
        <topology evidence="1 10">Multi-pass membrane protein</topology>
    </subcellularLocation>
</comment>
<dbReference type="InterPro" id="IPR036942">
    <property type="entry name" value="Beta-barrel_TonB_sf"/>
</dbReference>
<evidence type="ECO:0000256" key="5">
    <source>
        <dbReference type="ARBA" id="ARBA00022729"/>
    </source>
</evidence>
<dbReference type="Gene3D" id="2.170.130.10">
    <property type="entry name" value="TonB-dependent receptor, plug domain"/>
    <property type="match status" value="1"/>
</dbReference>
<dbReference type="PROSITE" id="PS52016">
    <property type="entry name" value="TONB_DEPENDENT_REC_3"/>
    <property type="match status" value="1"/>
</dbReference>
<evidence type="ECO:0000313" key="15">
    <source>
        <dbReference type="Proteomes" id="UP000243105"/>
    </source>
</evidence>
<keyword evidence="9 10" id="KW-0998">Cell outer membrane</keyword>
<evidence type="ECO:0000313" key="14">
    <source>
        <dbReference type="EMBL" id="CUS99159.1"/>
    </source>
</evidence>
<dbReference type="Pfam" id="PF13620">
    <property type="entry name" value="CarboxypepD_reg"/>
    <property type="match status" value="1"/>
</dbReference>
<dbReference type="SUPFAM" id="SSF49464">
    <property type="entry name" value="Carboxypeptidase regulatory domain-like"/>
    <property type="match status" value="1"/>
</dbReference>
<dbReference type="AlphaFoldDB" id="A0A916LJV6"/>
<dbReference type="PANTHER" id="PTHR30069">
    <property type="entry name" value="TONB-DEPENDENT OUTER MEMBRANE RECEPTOR"/>
    <property type="match status" value="1"/>
</dbReference>
<dbReference type="InterPro" id="IPR000531">
    <property type="entry name" value="Beta-barrel_TonB"/>
</dbReference>
<dbReference type="GO" id="GO:0015344">
    <property type="term" value="F:siderophore uptake transmembrane transporter activity"/>
    <property type="evidence" value="ECO:0007669"/>
    <property type="project" value="TreeGrafter"/>
</dbReference>
<proteinExistence type="inferred from homology"/>
<dbReference type="InterPro" id="IPR037066">
    <property type="entry name" value="Plug_dom_sf"/>
</dbReference>
<dbReference type="EMBL" id="CZVV01000023">
    <property type="protein sequence ID" value="CUS99159.1"/>
    <property type="molecule type" value="Genomic_DNA"/>
</dbReference>
<organism evidence="14 15">
    <name type="scientific">Kryptobacter tengchongensis</name>
    <dbReference type="NCBI Taxonomy" id="1643429"/>
    <lineage>
        <taxon>Bacteria</taxon>
        <taxon>Pseudomonadati</taxon>
        <taxon>Candidatus Kryptoniota</taxon>
        <taxon>Candidatus Kryptobacter</taxon>
    </lineage>
</organism>
<dbReference type="GO" id="GO:0044718">
    <property type="term" value="P:siderophore transmembrane transport"/>
    <property type="evidence" value="ECO:0007669"/>
    <property type="project" value="TreeGrafter"/>
</dbReference>
<feature type="domain" description="TonB-dependent receptor-like beta-barrel" evidence="12">
    <location>
        <begin position="361"/>
        <end position="824"/>
    </location>
</feature>
<evidence type="ECO:0000256" key="2">
    <source>
        <dbReference type="ARBA" id="ARBA00022448"/>
    </source>
</evidence>
<dbReference type="GO" id="GO:0009279">
    <property type="term" value="C:cell outer membrane"/>
    <property type="evidence" value="ECO:0007669"/>
    <property type="project" value="UniProtKB-SubCell"/>
</dbReference>
<evidence type="ECO:0000256" key="1">
    <source>
        <dbReference type="ARBA" id="ARBA00004571"/>
    </source>
</evidence>
<dbReference type="PANTHER" id="PTHR30069:SF29">
    <property type="entry name" value="HEMOGLOBIN AND HEMOGLOBIN-HAPTOGLOBIN-BINDING PROTEIN 1-RELATED"/>
    <property type="match status" value="1"/>
</dbReference>
<dbReference type="Pfam" id="PF00593">
    <property type="entry name" value="TonB_dep_Rec_b-barrel"/>
    <property type="match status" value="1"/>
</dbReference>
<keyword evidence="6 11" id="KW-0798">TonB box</keyword>
<evidence type="ECO:0000256" key="9">
    <source>
        <dbReference type="ARBA" id="ARBA00023237"/>
    </source>
</evidence>
<evidence type="ECO:0000256" key="7">
    <source>
        <dbReference type="ARBA" id="ARBA00023136"/>
    </source>
</evidence>
<dbReference type="RefSeq" id="WP_072263700.1">
    <property type="nucleotide sequence ID" value="NZ_CZVV01000023.1"/>
</dbReference>
<evidence type="ECO:0000256" key="11">
    <source>
        <dbReference type="RuleBase" id="RU003357"/>
    </source>
</evidence>
<protein>
    <submittedName>
        <fullName evidence="14">Outer membrane receptor proteins, mostly Fe transport</fullName>
    </submittedName>
</protein>
<evidence type="ECO:0000256" key="10">
    <source>
        <dbReference type="PROSITE-ProRule" id="PRU01360"/>
    </source>
</evidence>
<evidence type="ECO:0000256" key="6">
    <source>
        <dbReference type="ARBA" id="ARBA00023077"/>
    </source>
</evidence>
<evidence type="ECO:0000259" key="13">
    <source>
        <dbReference type="Pfam" id="PF07715"/>
    </source>
</evidence>
<keyword evidence="8 14" id="KW-0675">Receptor</keyword>
<name>A0A916LJV6_KRYT1</name>
<comment type="similarity">
    <text evidence="10 11">Belongs to the TonB-dependent receptor family.</text>
</comment>
<dbReference type="SUPFAM" id="SSF56935">
    <property type="entry name" value="Porins"/>
    <property type="match status" value="1"/>
</dbReference>
<dbReference type="Pfam" id="PF07715">
    <property type="entry name" value="Plug"/>
    <property type="match status" value="1"/>
</dbReference>
<keyword evidence="7 10" id="KW-0472">Membrane</keyword>
<keyword evidence="4 10" id="KW-0812">Transmembrane</keyword>
<evidence type="ECO:0000256" key="3">
    <source>
        <dbReference type="ARBA" id="ARBA00022452"/>
    </source>
</evidence>